<dbReference type="EMBL" id="KV428010">
    <property type="protein sequence ID" value="KZT43029.1"/>
    <property type="molecule type" value="Genomic_DNA"/>
</dbReference>
<organism evidence="1 2">
    <name type="scientific">Sistotremastrum suecicum HHB10207 ss-3</name>
    <dbReference type="NCBI Taxonomy" id="1314776"/>
    <lineage>
        <taxon>Eukaryota</taxon>
        <taxon>Fungi</taxon>
        <taxon>Dikarya</taxon>
        <taxon>Basidiomycota</taxon>
        <taxon>Agaricomycotina</taxon>
        <taxon>Agaricomycetes</taxon>
        <taxon>Sistotremastrales</taxon>
        <taxon>Sistotremastraceae</taxon>
        <taxon>Sistotremastrum</taxon>
    </lineage>
</organism>
<dbReference type="AlphaFoldDB" id="A0A166HS23"/>
<dbReference type="Proteomes" id="UP000076798">
    <property type="component" value="Unassembled WGS sequence"/>
</dbReference>
<evidence type="ECO:0000313" key="1">
    <source>
        <dbReference type="EMBL" id="KZT43029.1"/>
    </source>
</evidence>
<name>A0A166HS23_9AGAM</name>
<evidence type="ECO:0000313" key="2">
    <source>
        <dbReference type="Proteomes" id="UP000076798"/>
    </source>
</evidence>
<keyword evidence="2" id="KW-1185">Reference proteome</keyword>
<reference evidence="1 2" key="1">
    <citation type="journal article" date="2016" name="Mol. Biol. Evol.">
        <title>Comparative Genomics of Early-Diverging Mushroom-Forming Fungi Provides Insights into the Origins of Lignocellulose Decay Capabilities.</title>
        <authorList>
            <person name="Nagy L.G."/>
            <person name="Riley R."/>
            <person name="Tritt A."/>
            <person name="Adam C."/>
            <person name="Daum C."/>
            <person name="Floudas D."/>
            <person name="Sun H."/>
            <person name="Yadav J.S."/>
            <person name="Pangilinan J."/>
            <person name="Larsson K.H."/>
            <person name="Matsuura K."/>
            <person name="Barry K."/>
            <person name="Labutti K."/>
            <person name="Kuo R."/>
            <person name="Ohm R.A."/>
            <person name="Bhattacharya S.S."/>
            <person name="Shirouzu T."/>
            <person name="Yoshinaga Y."/>
            <person name="Martin F.M."/>
            <person name="Grigoriev I.V."/>
            <person name="Hibbett D.S."/>
        </authorList>
    </citation>
    <scope>NUCLEOTIDE SEQUENCE [LARGE SCALE GENOMIC DNA]</scope>
    <source>
        <strain evidence="1 2">HHB10207 ss-3</strain>
    </source>
</reference>
<protein>
    <submittedName>
        <fullName evidence="1">Uncharacterized protein</fullName>
    </submittedName>
</protein>
<proteinExistence type="predicted"/>
<accession>A0A166HS23</accession>
<gene>
    <name evidence="1" type="ORF">SISSUDRAFT_801381</name>
</gene>
<sequence length="125" mass="14210">MLPIDSVSEFSAIWERASVILSVPKYLVYDIDPLRFRSIPFPNWAPPKPEPPIFILCNVAPGPHPQPESARKPSNFQRRVPSCRRMRPVMDLKQIPSIRSKKKGRTLSSIYVLSDNPPIRTCSVS</sequence>